<reference evidence="3" key="1">
    <citation type="submission" date="2013-09" db="EMBL/GenBank/DDBJ databases">
        <title>Corchorus olitorius genome sequencing.</title>
        <authorList>
            <person name="Alam M."/>
            <person name="Haque M.S."/>
            <person name="Islam M.S."/>
            <person name="Emdad E.M."/>
            <person name="Islam M.M."/>
            <person name="Ahmed B."/>
            <person name="Halim A."/>
            <person name="Hossen Q.M.M."/>
            <person name="Hossain M.Z."/>
            <person name="Ahmed R."/>
            <person name="Khan M.M."/>
            <person name="Islam R."/>
            <person name="Rashid M.M."/>
            <person name="Khan S.A."/>
            <person name="Rahman M.S."/>
            <person name="Alam M."/>
            <person name="Yahiya A.S."/>
            <person name="Khan M.S."/>
            <person name="Azam M.S."/>
            <person name="Haque T."/>
            <person name="Lashkar M.Z.H."/>
            <person name="Akhand A.I."/>
            <person name="Morshed G."/>
            <person name="Roy S."/>
            <person name="Uddin K.S."/>
            <person name="Rabeya T."/>
            <person name="Hossain A.S."/>
            <person name="Chowdhury A."/>
            <person name="Snigdha A.R."/>
            <person name="Mortoza M.S."/>
            <person name="Matin S.A."/>
            <person name="Hoque S.M.E."/>
            <person name="Islam M.K."/>
            <person name="Roy D.K."/>
            <person name="Haider R."/>
            <person name="Moosa M.M."/>
            <person name="Elias S.M."/>
            <person name="Hasan A.M."/>
            <person name="Jahan S."/>
            <person name="Shafiuddin M."/>
            <person name="Mahmood N."/>
            <person name="Shommy N.S."/>
        </authorList>
    </citation>
    <scope>NUCLEOTIDE SEQUENCE [LARGE SCALE GENOMIC DNA]</scope>
    <source>
        <strain evidence="3">cv. O-4</strain>
    </source>
</reference>
<sequence>MAIWIRKAEFQKEDNKWLKGRMDQVKAENEVIDQLIKVLSRDMKRLREDNGKAREKYERAKVRVRAMKESKTTMESHLDILWKAAQINQNEYEELDKTISKLQTDYIELKNRFMHHPCIA</sequence>
<keyword evidence="1" id="KW-0175">Coiled coil</keyword>
<keyword evidence="3" id="KW-1185">Reference proteome</keyword>
<evidence type="ECO:0000313" key="2">
    <source>
        <dbReference type="EMBL" id="OMO88832.1"/>
    </source>
</evidence>
<dbReference type="EMBL" id="AWUE01016976">
    <property type="protein sequence ID" value="OMO88832.1"/>
    <property type="molecule type" value="Genomic_DNA"/>
</dbReference>
<accession>A0A1R3J1X4</accession>
<feature type="coiled-coil region" evidence="1">
    <location>
        <begin position="29"/>
        <end position="112"/>
    </location>
</feature>
<evidence type="ECO:0000313" key="3">
    <source>
        <dbReference type="Proteomes" id="UP000187203"/>
    </source>
</evidence>
<dbReference type="AlphaFoldDB" id="A0A1R3J1X4"/>
<gene>
    <name evidence="2" type="ORF">COLO4_20055</name>
</gene>
<comment type="caution">
    <text evidence="2">The sequence shown here is derived from an EMBL/GenBank/DDBJ whole genome shotgun (WGS) entry which is preliminary data.</text>
</comment>
<protein>
    <submittedName>
        <fullName evidence="2">Uncharacterized protein</fullName>
    </submittedName>
</protein>
<organism evidence="2 3">
    <name type="scientific">Corchorus olitorius</name>
    <dbReference type="NCBI Taxonomy" id="93759"/>
    <lineage>
        <taxon>Eukaryota</taxon>
        <taxon>Viridiplantae</taxon>
        <taxon>Streptophyta</taxon>
        <taxon>Embryophyta</taxon>
        <taxon>Tracheophyta</taxon>
        <taxon>Spermatophyta</taxon>
        <taxon>Magnoliopsida</taxon>
        <taxon>eudicotyledons</taxon>
        <taxon>Gunneridae</taxon>
        <taxon>Pentapetalae</taxon>
        <taxon>rosids</taxon>
        <taxon>malvids</taxon>
        <taxon>Malvales</taxon>
        <taxon>Malvaceae</taxon>
        <taxon>Grewioideae</taxon>
        <taxon>Apeibeae</taxon>
        <taxon>Corchorus</taxon>
    </lineage>
</organism>
<evidence type="ECO:0000256" key="1">
    <source>
        <dbReference type="SAM" id="Coils"/>
    </source>
</evidence>
<name>A0A1R3J1X4_9ROSI</name>
<dbReference type="Proteomes" id="UP000187203">
    <property type="component" value="Unassembled WGS sequence"/>
</dbReference>
<proteinExistence type="predicted"/>